<evidence type="ECO:0000313" key="3">
    <source>
        <dbReference type="EMBL" id="CAG9111192.1"/>
    </source>
</evidence>
<dbReference type="SMR" id="A0A1I7SBR2"/>
<dbReference type="PROSITE" id="PS50821">
    <property type="entry name" value="PAZ"/>
    <property type="match status" value="1"/>
</dbReference>
<dbReference type="Proteomes" id="UP000582659">
    <property type="component" value="Unassembled WGS sequence"/>
</dbReference>
<reference evidence="6" key="1">
    <citation type="submission" date="2016-11" db="UniProtKB">
        <authorList>
            <consortium name="WormBaseParasite"/>
        </authorList>
    </citation>
    <scope>IDENTIFICATION</scope>
</reference>
<dbReference type="GO" id="GO:0003723">
    <property type="term" value="F:RNA binding"/>
    <property type="evidence" value="ECO:0007669"/>
    <property type="project" value="InterPro"/>
</dbReference>
<keyword evidence="5" id="KW-1185">Reference proteome</keyword>
<sequence length="84" mass="9716">MKNVVVRTTHQNANRVFPIHTLSDRPFGELSFEKNGEKVGCFEHSQSRRYGVTVNPRIPCAVQFDQRSKREIYDPLEVLEILEG</sequence>
<dbReference type="InterPro" id="IPR036085">
    <property type="entry name" value="PAZ_dom_sf"/>
</dbReference>
<evidence type="ECO:0000313" key="4">
    <source>
        <dbReference type="Proteomes" id="UP000095284"/>
    </source>
</evidence>
<dbReference type="AlphaFoldDB" id="A0A1I7SBR2"/>
<reference evidence="3" key="2">
    <citation type="submission" date="2020-08" db="EMBL/GenBank/DDBJ databases">
        <authorList>
            <person name="Kikuchi T."/>
        </authorList>
    </citation>
    <scope>NUCLEOTIDE SEQUENCE</scope>
    <source>
        <strain evidence="2">Ka4C1</strain>
    </source>
</reference>
<dbReference type="OrthoDB" id="5812648at2759"/>
<evidence type="ECO:0000313" key="5">
    <source>
        <dbReference type="Proteomes" id="UP000659654"/>
    </source>
</evidence>
<dbReference type="WBParaSite" id="BXY_1046100.1">
    <property type="protein sequence ID" value="BXY_1046100.1"/>
    <property type="gene ID" value="BXY_1046100"/>
</dbReference>
<dbReference type="EMBL" id="CAJFDI010000003">
    <property type="protein sequence ID" value="CAD5222810.1"/>
    <property type="molecule type" value="Genomic_DNA"/>
</dbReference>
<feature type="domain" description="PAZ" evidence="1">
    <location>
        <begin position="1"/>
        <end position="83"/>
    </location>
</feature>
<evidence type="ECO:0000313" key="6">
    <source>
        <dbReference type="WBParaSite" id="BXY_1046100.1"/>
    </source>
</evidence>
<accession>A0A1I7SBR2</accession>
<dbReference type="EMBL" id="CAJFCV020000003">
    <property type="protein sequence ID" value="CAG9111192.1"/>
    <property type="molecule type" value="Genomic_DNA"/>
</dbReference>
<proteinExistence type="predicted"/>
<dbReference type="InterPro" id="IPR003100">
    <property type="entry name" value="PAZ_dom"/>
</dbReference>
<dbReference type="Proteomes" id="UP000095284">
    <property type="component" value="Unplaced"/>
</dbReference>
<organism evidence="4 6">
    <name type="scientific">Bursaphelenchus xylophilus</name>
    <name type="common">Pinewood nematode worm</name>
    <name type="synonym">Aphelenchoides xylophilus</name>
    <dbReference type="NCBI Taxonomy" id="6326"/>
    <lineage>
        <taxon>Eukaryota</taxon>
        <taxon>Metazoa</taxon>
        <taxon>Ecdysozoa</taxon>
        <taxon>Nematoda</taxon>
        <taxon>Chromadorea</taxon>
        <taxon>Rhabditida</taxon>
        <taxon>Tylenchina</taxon>
        <taxon>Tylenchomorpha</taxon>
        <taxon>Aphelenchoidea</taxon>
        <taxon>Aphelenchoididae</taxon>
        <taxon>Bursaphelenchus</taxon>
    </lineage>
</organism>
<dbReference type="Gene3D" id="2.170.260.10">
    <property type="entry name" value="paz domain"/>
    <property type="match status" value="1"/>
</dbReference>
<gene>
    <name evidence="2" type="ORF">BXYJ_LOCUS7665</name>
</gene>
<dbReference type="Proteomes" id="UP000659654">
    <property type="component" value="Unassembled WGS sequence"/>
</dbReference>
<evidence type="ECO:0000259" key="1">
    <source>
        <dbReference type="PROSITE" id="PS50821"/>
    </source>
</evidence>
<dbReference type="SUPFAM" id="SSF101690">
    <property type="entry name" value="PAZ domain"/>
    <property type="match status" value="1"/>
</dbReference>
<protein>
    <submittedName>
        <fullName evidence="2">(pine wood nematode) hypothetical protein</fullName>
    </submittedName>
</protein>
<evidence type="ECO:0000313" key="2">
    <source>
        <dbReference type="EMBL" id="CAD5222810.1"/>
    </source>
</evidence>
<name>A0A1I7SBR2_BURXY</name>